<evidence type="ECO:0000256" key="2">
    <source>
        <dbReference type="PROSITE-ProRule" id="PRU00267"/>
    </source>
</evidence>
<dbReference type="InterPro" id="IPR036910">
    <property type="entry name" value="HMG_box_dom_sf"/>
</dbReference>
<dbReference type="GO" id="GO:0005634">
    <property type="term" value="C:nucleus"/>
    <property type="evidence" value="ECO:0007669"/>
    <property type="project" value="UniProtKB-UniRule"/>
</dbReference>
<feature type="region of interest" description="Disordered" evidence="3">
    <location>
        <begin position="36"/>
        <end position="72"/>
    </location>
</feature>
<name>A0AAD7V8W7_9FUNG</name>
<reference evidence="5 6" key="1">
    <citation type="submission" date="2023-03" db="EMBL/GenBank/DDBJ databases">
        <title>Genome sequence of Lichtheimia ornata CBS 291.66.</title>
        <authorList>
            <person name="Mohabir J.T."/>
            <person name="Shea T.P."/>
            <person name="Kurbessoian T."/>
            <person name="Berby B."/>
            <person name="Fontaine J."/>
            <person name="Livny J."/>
            <person name="Gnirke A."/>
            <person name="Stajich J.E."/>
            <person name="Cuomo C.A."/>
        </authorList>
    </citation>
    <scope>NUCLEOTIDE SEQUENCE [LARGE SCALE GENOMIC DNA]</scope>
    <source>
        <strain evidence="5">CBS 291.66</strain>
    </source>
</reference>
<feature type="domain" description="HMG box" evidence="4">
    <location>
        <begin position="67"/>
        <end position="136"/>
    </location>
</feature>
<dbReference type="AlphaFoldDB" id="A0AAD7V8W7"/>
<evidence type="ECO:0000313" key="6">
    <source>
        <dbReference type="Proteomes" id="UP001234581"/>
    </source>
</evidence>
<evidence type="ECO:0000256" key="1">
    <source>
        <dbReference type="ARBA" id="ARBA00023125"/>
    </source>
</evidence>
<dbReference type="SUPFAM" id="SSF47095">
    <property type="entry name" value="HMG-box"/>
    <property type="match status" value="1"/>
</dbReference>
<dbReference type="SMART" id="SM00398">
    <property type="entry name" value="HMG"/>
    <property type="match status" value="1"/>
</dbReference>
<dbReference type="GO" id="GO:0003677">
    <property type="term" value="F:DNA binding"/>
    <property type="evidence" value="ECO:0007669"/>
    <property type="project" value="UniProtKB-UniRule"/>
</dbReference>
<accession>A0AAD7V8W7</accession>
<dbReference type="Gene3D" id="1.10.30.10">
    <property type="entry name" value="High mobility group box domain"/>
    <property type="match status" value="1"/>
</dbReference>
<sequence>MTSQKRKLLETYRALAENYTTLANILEASPDLALTTTTDIPTTSSSSSIAKPKRKKAKTKQQNSNKPKRPSSAYIFFTQAQTEAVKEELGESCSMRMVFTELAKRWKELSPKQKEPYNRMARESSQQYMRELDEYSQHIDDDEIDELEHDESSQQDTKATGMKGKDTTRKPMATTTRGRTNIIEDSSDEETTDLSDLSD</sequence>
<dbReference type="InterPro" id="IPR009071">
    <property type="entry name" value="HMG_box_dom"/>
</dbReference>
<dbReference type="GeneID" id="83210328"/>
<dbReference type="EMBL" id="JARTCD010000009">
    <property type="protein sequence ID" value="KAJ8661167.1"/>
    <property type="molecule type" value="Genomic_DNA"/>
</dbReference>
<dbReference type="InterPro" id="IPR050342">
    <property type="entry name" value="HMGB"/>
</dbReference>
<keyword evidence="6" id="KW-1185">Reference proteome</keyword>
<feature type="DNA-binding region" description="HMG box" evidence="2">
    <location>
        <begin position="67"/>
        <end position="136"/>
    </location>
</feature>
<keyword evidence="1 2" id="KW-0238">DNA-binding</keyword>
<evidence type="ECO:0000259" key="4">
    <source>
        <dbReference type="PROSITE" id="PS50118"/>
    </source>
</evidence>
<dbReference type="Pfam" id="PF00505">
    <property type="entry name" value="HMG_box"/>
    <property type="match status" value="1"/>
</dbReference>
<comment type="caution">
    <text evidence="5">The sequence shown here is derived from an EMBL/GenBank/DDBJ whole genome shotgun (WGS) entry which is preliminary data.</text>
</comment>
<feature type="compositionally biased region" description="Acidic residues" evidence="3">
    <location>
        <begin position="140"/>
        <end position="149"/>
    </location>
</feature>
<dbReference type="Proteomes" id="UP001234581">
    <property type="component" value="Unassembled WGS sequence"/>
</dbReference>
<dbReference type="PANTHER" id="PTHR48112:SF22">
    <property type="entry name" value="MITOCHONDRIAL TRANSCRIPTION FACTOR A, ISOFORM B"/>
    <property type="match status" value="1"/>
</dbReference>
<feature type="compositionally biased region" description="Low complexity" evidence="3">
    <location>
        <begin position="36"/>
        <end position="50"/>
    </location>
</feature>
<feature type="compositionally biased region" description="Acidic residues" evidence="3">
    <location>
        <begin position="185"/>
        <end position="199"/>
    </location>
</feature>
<evidence type="ECO:0000313" key="5">
    <source>
        <dbReference type="EMBL" id="KAJ8661167.1"/>
    </source>
</evidence>
<dbReference type="PROSITE" id="PS50118">
    <property type="entry name" value="HMG_BOX_2"/>
    <property type="match status" value="1"/>
</dbReference>
<dbReference type="RefSeq" id="XP_058346080.1">
    <property type="nucleotide sequence ID" value="XM_058482991.1"/>
</dbReference>
<dbReference type="PANTHER" id="PTHR48112">
    <property type="entry name" value="HIGH MOBILITY GROUP PROTEIN DSP1"/>
    <property type="match status" value="1"/>
</dbReference>
<protein>
    <recommendedName>
        <fullName evidence="4">HMG box domain-containing protein</fullName>
    </recommendedName>
</protein>
<proteinExistence type="predicted"/>
<keyword evidence="2" id="KW-0539">Nucleus</keyword>
<evidence type="ECO:0000256" key="3">
    <source>
        <dbReference type="SAM" id="MobiDB-lite"/>
    </source>
</evidence>
<feature type="region of interest" description="Disordered" evidence="3">
    <location>
        <begin position="134"/>
        <end position="199"/>
    </location>
</feature>
<gene>
    <name evidence="5" type="ORF">O0I10_002915</name>
</gene>
<organism evidence="5 6">
    <name type="scientific">Lichtheimia ornata</name>
    <dbReference type="NCBI Taxonomy" id="688661"/>
    <lineage>
        <taxon>Eukaryota</taxon>
        <taxon>Fungi</taxon>
        <taxon>Fungi incertae sedis</taxon>
        <taxon>Mucoromycota</taxon>
        <taxon>Mucoromycotina</taxon>
        <taxon>Mucoromycetes</taxon>
        <taxon>Mucorales</taxon>
        <taxon>Lichtheimiaceae</taxon>
        <taxon>Lichtheimia</taxon>
    </lineage>
</organism>